<protein>
    <recommendedName>
        <fullName evidence="3">DUF4435 domain-containing protein</fullName>
    </recommendedName>
</protein>
<evidence type="ECO:0000313" key="2">
    <source>
        <dbReference type="Proteomes" id="UP000672097"/>
    </source>
</evidence>
<keyword evidence="2" id="KW-1185">Reference proteome</keyword>
<gene>
    <name evidence="1" type="ORF">KAK11_16325</name>
</gene>
<proteinExistence type="predicted"/>
<dbReference type="RefSeq" id="WP_210810294.1">
    <property type="nucleotide sequence ID" value="NZ_JAGQDG010000006.1"/>
</dbReference>
<sequence length="525" mass="61255">MNIKNSNPEVDFGELIKDDYLKLIESSLNSIAQFDFDELLNRMILLFIEKPDEADKVLLITDKFYIYKEIWKAILEKLYNEFLPHYHFEFDWEIEISPYTLTLCEITKSRRCENEFDIIRRLLKISDPQFDTDYHEILRKLGLDSLGLPDGVIGKIPAQLVPETRIDQLNLLFRLMTFPPLDGLAVFYVRYGSYTKQKIESLSFFSPGNNLSKTVDFKLQGPLADSFFDISHKIFQKYGLDNIESNEQFSTYRDEFASIRKAAKEFKAQLKDKFICSCCGEEQEINLPEEVAQFKFLIESRKLSREIGLLYIDDYILDYKERIANMLSKLTEHINAAEHPKCLILVEGESEEVFIPIIALRCGFNLYSHEVKVYNSKSKQKLESDFMSFKSKYPKLKMICMLDSDATRERDGLNRIIKNNREKYHLTYISKGCFEDLFNLEDSIHILNELYPEGELISIADFEKGKDFMANVKKILHLKKNAQFDKVKFARKMAFLIKATNIPKEIGEVLKAAEKFTAKKIFIAS</sequence>
<name>A0ABS5E0F3_9BURK</name>
<dbReference type="EMBL" id="JAGQDG010000006">
    <property type="protein sequence ID" value="MBQ0936894.1"/>
    <property type="molecule type" value="Genomic_DNA"/>
</dbReference>
<reference evidence="1 2" key="1">
    <citation type="submission" date="2021-04" db="EMBL/GenBank/DDBJ databases">
        <title>The genome sequence of type strain Ideonella paludis KCTC 32238.</title>
        <authorList>
            <person name="Liu Y."/>
        </authorList>
    </citation>
    <scope>NUCLEOTIDE SEQUENCE [LARGE SCALE GENOMIC DNA]</scope>
    <source>
        <strain evidence="1 2">KCTC 32238</strain>
    </source>
</reference>
<organism evidence="1 2">
    <name type="scientific">Ideonella paludis</name>
    <dbReference type="NCBI Taxonomy" id="1233411"/>
    <lineage>
        <taxon>Bacteria</taxon>
        <taxon>Pseudomonadati</taxon>
        <taxon>Pseudomonadota</taxon>
        <taxon>Betaproteobacteria</taxon>
        <taxon>Burkholderiales</taxon>
        <taxon>Sphaerotilaceae</taxon>
        <taxon>Ideonella</taxon>
    </lineage>
</organism>
<accession>A0ABS5E0F3</accession>
<evidence type="ECO:0008006" key="3">
    <source>
        <dbReference type="Google" id="ProtNLM"/>
    </source>
</evidence>
<comment type="caution">
    <text evidence="1">The sequence shown here is derived from an EMBL/GenBank/DDBJ whole genome shotgun (WGS) entry which is preliminary data.</text>
</comment>
<evidence type="ECO:0000313" key="1">
    <source>
        <dbReference type="EMBL" id="MBQ0936894.1"/>
    </source>
</evidence>
<dbReference type="Proteomes" id="UP000672097">
    <property type="component" value="Unassembled WGS sequence"/>
</dbReference>